<dbReference type="AlphaFoldDB" id="A0A4R6BUV5"/>
<dbReference type="RefSeq" id="WP_133443546.1">
    <property type="nucleotide sequence ID" value="NZ_SCWB01000006.1"/>
</dbReference>
<feature type="transmembrane region" description="Helical" evidence="1">
    <location>
        <begin position="208"/>
        <end position="227"/>
    </location>
</feature>
<feature type="transmembrane region" description="Helical" evidence="1">
    <location>
        <begin position="145"/>
        <end position="165"/>
    </location>
</feature>
<dbReference type="InterPro" id="IPR010640">
    <property type="entry name" value="Low_temperature_requirement_A"/>
</dbReference>
<feature type="transmembrane region" description="Helical" evidence="1">
    <location>
        <begin position="171"/>
        <end position="188"/>
    </location>
</feature>
<evidence type="ECO:0000313" key="2">
    <source>
        <dbReference type="EMBL" id="TDM12123.1"/>
    </source>
</evidence>
<keyword evidence="1" id="KW-0472">Membrane</keyword>
<feature type="transmembrane region" description="Helical" evidence="1">
    <location>
        <begin position="356"/>
        <end position="375"/>
    </location>
</feature>
<evidence type="ECO:0000256" key="1">
    <source>
        <dbReference type="SAM" id="Phobius"/>
    </source>
</evidence>
<dbReference type="OrthoDB" id="9798526at2"/>
<feature type="transmembrane region" description="Helical" evidence="1">
    <location>
        <begin position="233"/>
        <end position="251"/>
    </location>
</feature>
<dbReference type="Proteomes" id="UP000294802">
    <property type="component" value="Unassembled WGS sequence"/>
</dbReference>
<sequence length="384" mass="44164">MKEHFMEEDLTDRHEEEVKSVELTELFYDLVYVYAIAQISHTILNGENGDIPLDSFMKYIVMTLIFYSVWSYQTTYTNRFGLIRAKDVLFLMFNMFIAIFLAISLTKDFSKTFDSTNVCIAILYFTTGLQFFLSLLDKIKDEDRFASIIFGTGMLVSAILAAIAIVVPSPWMYIIFGLAILFACLFPMPFKKKLKQSAINVPHMVERYTLLTIIMFGETIIGLTKIFKLDDIKFTDGLLFLIIITLFGSYWMKTNRLISYDRYASGMTLTIAHFFILIGLGMVNASLVLDANNDVTNMFKVQLMYGALACYFTGLLLTLNYSHEEFKHDKHLILIVSGILIAGFTVEYLLRNAPYTLPISTAIVTTTIFFVYRYIYRTKYPQDE</sequence>
<keyword evidence="1" id="KW-1133">Transmembrane helix</keyword>
<organism evidence="2 3">
    <name type="scientific">Macrococcus lamae</name>
    <dbReference type="NCBI Taxonomy" id="198484"/>
    <lineage>
        <taxon>Bacteria</taxon>
        <taxon>Bacillati</taxon>
        <taxon>Bacillota</taxon>
        <taxon>Bacilli</taxon>
        <taxon>Bacillales</taxon>
        <taxon>Staphylococcaceae</taxon>
        <taxon>Macrococcus</taxon>
    </lineage>
</organism>
<evidence type="ECO:0000313" key="3">
    <source>
        <dbReference type="Proteomes" id="UP000294802"/>
    </source>
</evidence>
<feature type="transmembrane region" description="Helical" evidence="1">
    <location>
        <begin position="263"/>
        <end position="283"/>
    </location>
</feature>
<evidence type="ECO:0008006" key="4">
    <source>
        <dbReference type="Google" id="ProtNLM"/>
    </source>
</evidence>
<feature type="transmembrane region" description="Helical" evidence="1">
    <location>
        <begin position="303"/>
        <end position="320"/>
    </location>
</feature>
<dbReference type="PANTHER" id="PTHR36840">
    <property type="entry name" value="BLL5714 PROTEIN"/>
    <property type="match status" value="1"/>
</dbReference>
<name>A0A4R6BUV5_9STAP</name>
<dbReference type="Pfam" id="PF06772">
    <property type="entry name" value="LtrA"/>
    <property type="match status" value="1"/>
</dbReference>
<comment type="caution">
    <text evidence="2">The sequence shown here is derived from an EMBL/GenBank/DDBJ whole genome shotgun (WGS) entry which is preliminary data.</text>
</comment>
<dbReference type="EMBL" id="SCWB01000006">
    <property type="protein sequence ID" value="TDM12123.1"/>
    <property type="molecule type" value="Genomic_DNA"/>
</dbReference>
<keyword evidence="1" id="KW-0812">Transmembrane</keyword>
<feature type="transmembrane region" description="Helical" evidence="1">
    <location>
        <begin position="56"/>
        <end position="76"/>
    </location>
</feature>
<dbReference type="PANTHER" id="PTHR36840:SF1">
    <property type="entry name" value="BLL5714 PROTEIN"/>
    <property type="match status" value="1"/>
</dbReference>
<protein>
    <recommendedName>
        <fullName evidence="4">Low temperature requirement protein A</fullName>
    </recommendedName>
</protein>
<accession>A0A4R6BUV5</accession>
<keyword evidence="3" id="KW-1185">Reference proteome</keyword>
<feature type="transmembrane region" description="Helical" evidence="1">
    <location>
        <begin position="112"/>
        <end position="133"/>
    </location>
</feature>
<proteinExistence type="predicted"/>
<reference evidence="2 3" key="1">
    <citation type="submission" date="2019-01" db="EMBL/GenBank/DDBJ databases">
        <title>Draft genome sequences of the type strains of six Macrococcus species.</title>
        <authorList>
            <person name="Mazhar S."/>
            <person name="Altermann E."/>
            <person name="Hill C."/>
            <person name="Mcauliffe O."/>
        </authorList>
    </citation>
    <scope>NUCLEOTIDE SEQUENCE [LARGE SCALE GENOMIC DNA]</scope>
    <source>
        <strain evidence="2 3">CCM4815</strain>
    </source>
</reference>
<feature type="transmembrane region" description="Helical" evidence="1">
    <location>
        <begin position="88"/>
        <end position="106"/>
    </location>
</feature>
<gene>
    <name evidence="2" type="ORF">ERX29_04720</name>
</gene>
<feature type="transmembrane region" description="Helical" evidence="1">
    <location>
        <begin position="332"/>
        <end position="350"/>
    </location>
</feature>